<name>A0A0F8W4G1_9ZZZZ</name>
<dbReference type="Gene3D" id="3.40.50.150">
    <property type="entry name" value="Vaccinia Virus protein VP39"/>
    <property type="match status" value="1"/>
</dbReference>
<dbReference type="SUPFAM" id="SSF53335">
    <property type="entry name" value="S-adenosyl-L-methionine-dependent methyltransferases"/>
    <property type="match status" value="1"/>
</dbReference>
<reference evidence="2" key="1">
    <citation type="journal article" date="2015" name="Nature">
        <title>Complex archaea that bridge the gap between prokaryotes and eukaryotes.</title>
        <authorList>
            <person name="Spang A."/>
            <person name="Saw J.H."/>
            <person name="Jorgensen S.L."/>
            <person name="Zaremba-Niedzwiedzka K."/>
            <person name="Martijn J."/>
            <person name="Lind A.E."/>
            <person name="van Eijk R."/>
            <person name="Schleper C."/>
            <person name="Guy L."/>
            <person name="Ettema T.J."/>
        </authorList>
    </citation>
    <scope>NUCLEOTIDE SEQUENCE</scope>
</reference>
<dbReference type="InterPro" id="IPR029063">
    <property type="entry name" value="SAM-dependent_MTases_sf"/>
</dbReference>
<dbReference type="InterPro" id="IPR025714">
    <property type="entry name" value="Methyltranfer_dom"/>
</dbReference>
<proteinExistence type="predicted"/>
<sequence length="128" mass="13889">MCEFFSFNSDGKGNYFYFKPEDIKKMVREKYASIAIQSEKNPDPCGCVCGCGEDIDYSIMSEDYSKIKGYAPEADLGLGCGLPTEYAFIRPGDTVVDMGSGAGNDCFIAARETGEHGKVIGIDMTGVM</sequence>
<dbReference type="AlphaFoldDB" id="A0A0F8W4G1"/>
<feature type="domain" description="Methyltransferase" evidence="1">
    <location>
        <begin position="91"/>
        <end position="125"/>
    </location>
</feature>
<evidence type="ECO:0000259" key="1">
    <source>
        <dbReference type="Pfam" id="PF13847"/>
    </source>
</evidence>
<feature type="non-terminal residue" evidence="2">
    <location>
        <position position="128"/>
    </location>
</feature>
<comment type="caution">
    <text evidence="2">The sequence shown here is derived from an EMBL/GenBank/DDBJ whole genome shotgun (WGS) entry which is preliminary data.</text>
</comment>
<gene>
    <name evidence="2" type="ORF">LCGC14_3113200</name>
</gene>
<evidence type="ECO:0000313" key="2">
    <source>
        <dbReference type="EMBL" id="KKK51612.1"/>
    </source>
</evidence>
<dbReference type="EMBL" id="LAZR01067423">
    <property type="protein sequence ID" value="KKK51612.1"/>
    <property type="molecule type" value="Genomic_DNA"/>
</dbReference>
<organism evidence="2">
    <name type="scientific">marine sediment metagenome</name>
    <dbReference type="NCBI Taxonomy" id="412755"/>
    <lineage>
        <taxon>unclassified sequences</taxon>
        <taxon>metagenomes</taxon>
        <taxon>ecological metagenomes</taxon>
    </lineage>
</organism>
<protein>
    <recommendedName>
        <fullName evidence="1">Methyltransferase domain-containing protein</fullName>
    </recommendedName>
</protein>
<dbReference type="Pfam" id="PF13847">
    <property type="entry name" value="Methyltransf_31"/>
    <property type="match status" value="1"/>
</dbReference>
<accession>A0A0F8W4G1</accession>